<dbReference type="AlphaFoldDB" id="A0A1I5PRP6"/>
<dbReference type="GO" id="GO:0008408">
    <property type="term" value="F:3'-5' exonuclease activity"/>
    <property type="evidence" value="ECO:0007669"/>
    <property type="project" value="InterPro"/>
</dbReference>
<evidence type="ECO:0000256" key="3">
    <source>
        <dbReference type="ARBA" id="ARBA00012417"/>
    </source>
</evidence>
<dbReference type="InterPro" id="IPR011708">
    <property type="entry name" value="DNA_pol3_alpha_NTPase_dom"/>
</dbReference>
<evidence type="ECO:0000256" key="9">
    <source>
        <dbReference type="ARBA" id="ARBA00049244"/>
    </source>
</evidence>
<accession>A0A1I5PRP6</accession>
<dbReference type="Pfam" id="PF14579">
    <property type="entry name" value="HHH_6"/>
    <property type="match status" value="1"/>
</dbReference>
<dbReference type="Pfam" id="PF01336">
    <property type="entry name" value="tRNA_anti-codon"/>
    <property type="match status" value="1"/>
</dbReference>
<name>A0A1I5PRP6_9ACTN</name>
<comment type="subcellular location">
    <subcellularLocation>
        <location evidence="1">Cytoplasm</location>
    </subcellularLocation>
</comment>
<dbReference type="CDD" id="cd04485">
    <property type="entry name" value="DnaE_OBF"/>
    <property type="match status" value="1"/>
</dbReference>
<reference evidence="12" key="1">
    <citation type="submission" date="2016-10" db="EMBL/GenBank/DDBJ databases">
        <authorList>
            <person name="Varghese N."/>
            <person name="Submissions S."/>
        </authorList>
    </citation>
    <scope>NUCLEOTIDE SEQUENCE [LARGE SCALE GENOMIC DNA]</scope>
    <source>
        <strain evidence="12">DSM 44208</strain>
    </source>
</reference>
<evidence type="ECO:0000256" key="7">
    <source>
        <dbReference type="ARBA" id="ARBA00022705"/>
    </source>
</evidence>
<evidence type="ECO:0000313" key="12">
    <source>
        <dbReference type="Proteomes" id="UP000198857"/>
    </source>
</evidence>
<dbReference type="InterPro" id="IPR004013">
    <property type="entry name" value="PHP_dom"/>
</dbReference>
<dbReference type="InterPro" id="IPR003141">
    <property type="entry name" value="Pol/His_phosphatase_N"/>
</dbReference>
<dbReference type="InterPro" id="IPR004365">
    <property type="entry name" value="NA-bd_OB_tRNA"/>
</dbReference>
<dbReference type="Gene3D" id="1.10.10.1600">
    <property type="entry name" value="Bacterial DNA polymerase III alpha subunit, thumb domain"/>
    <property type="match status" value="1"/>
</dbReference>
<dbReference type="EMBL" id="FOWQ01000004">
    <property type="protein sequence ID" value="SFP36675.1"/>
    <property type="molecule type" value="Genomic_DNA"/>
</dbReference>
<dbReference type="InterPro" id="IPR016195">
    <property type="entry name" value="Pol/histidinol_Pase-like"/>
</dbReference>
<evidence type="ECO:0000256" key="8">
    <source>
        <dbReference type="ARBA" id="ARBA00022932"/>
    </source>
</evidence>
<dbReference type="Pfam" id="PF02811">
    <property type="entry name" value="PHP"/>
    <property type="match status" value="1"/>
</dbReference>
<dbReference type="NCBIfam" id="NF004226">
    <property type="entry name" value="PRK05673.1"/>
    <property type="match status" value="1"/>
</dbReference>
<comment type="catalytic activity">
    <reaction evidence="9">
        <text>DNA(n) + a 2'-deoxyribonucleoside 5'-triphosphate = DNA(n+1) + diphosphate</text>
        <dbReference type="Rhea" id="RHEA:22508"/>
        <dbReference type="Rhea" id="RHEA-COMP:17339"/>
        <dbReference type="Rhea" id="RHEA-COMP:17340"/>
        <dbReference type="ChEBI" id="CHEBI:33019"/>
        <dbReference type="ChEBI" id="CHEBI:61560"/>
        <dbReference type="ChEBI" id="CHEBI:173112"/>
        <dbReference type="EC" id="2.7.7.7"/>
    </reaction>
</comment>
<keyword evidence="8" id="KW-0239">DNA-directed DNA polymerase</keyword>
<keyword evidence="6" id="KW-0548">Nucleotidyltransferase</keyword>
<evidence type="ECO:0000259" key="10">
    <source>
        <dbReference type="SMART" id="SM00481"/>
    </source>
</evidence>
<organism evidence="11 12">
    <name type="scientific">Geodermatophilus dictyosporus</name>
    <dbReference type="NCBI Taxonomy" id="1523247"/>
    <lineage>
        <taxon>Bacteria</taxon>
        <taxon>Bacillati</taxon>
        <taxon>Actinomycetota</taxon>
        <taxon>Actinomycetes</taxon>
        <taxon>Geodermatophilales</taxon>
        <taxon>Geodermatophilaceae</taxon>
        <taxon>Geodermatophilus</taxon>
    </lineage>
</organism>
<protein>
    <recommendedName>
        <fullName evidence="4">DNA polymerase III subunit alpha</fullName>
        <ecNumber evidence="3">2.7.7.7</ecNumber>
    </recommendedName>
</protein>
<dbReference type="Proteomes" id="UP000198857">
    <property type="component" value="Unassembled WGS sequence"/>
</dbReference>
<dbReference type="InterPro" id="IPR040982">
    <property type="entry name" value="DNA_pol3_finger"/>
</dbReference>
<dbReference type="NCBIfam" id="TIGR00594">
    <property type="entry name" value="polc"/>
    <property type="match status" value="1"/>
</dbReference>
<dbReference type="OrthoDB" id="9803237at2"/>
<dbReference type="Pfam" id="PF17657">
    <property type="entry name" value="DNA_pol3_finger"/>
    <property type="match status" value="1"/>
</dbReference>
<feature type="domain" description="Polymerase/histidinol phosphatase N-terminal" evidence="10">
    <location>
        <begin position="1"/>
        <end position="68"/>
    </location>
</feature>
<dbReference type="EC" id="2.7.7.7" evidence="3"/>
<dbReference type="Gene3D" id="1.10.150.870">
    <property type="match status" value="1"/>
</dbReference>
<evidence type="ECO:0000256" key="4">
    <source>
        <dbReference type="ARBA" id="ARBA00019114"/>
    </source>
</evidence>
<dbReference type="GO" id="GO:0003676">
    <property type="term" value="F:nucleic acid binding"/>
    <property type="evidence" value="ECO:0007669"/>
    <property type="project" value="InterPro"/>
</dbReference>
<gene>
    <name evidence="11" type="ORF">SAMN05660464_2944</name>
</gene>
<keyword evidence="12" id="KW-1185">Reference proteome</keyword>
<dbReference type="InterPro" id="IPR029460">
    <property type="entry name" value="DNAPol_HHH"/>
</dbReference>
<keyword evidence="7" id="KW-0235">DNA replication</keyword>
<dbReference type="SMART" id="SM00481">
    <property type="entry name" value="POLIIIAc"/>
    <property type="match status" value="1"/>
</dbReference>
<dbReference type="STRING" id="1523247.SAMN05660464_2944"/>
<dbReference type="GO" id="GO:0003887">
    <property type="term" value="F:DNA-directed DNA polymerase activity"/>
    <property type="evidence" value="ECO:0007669"/>
    <property type="project" value="UniProtKB-KW"/>
</dbReference>
<dbReference type="InterPro" id="IPR041931">
    <property type="entry name" value="DNA_pol3_alpha_thumb_dom"/>
</dbReference>
<sequence>MHLHTHTEYSMLDGAAKLPEVTKAAAEYGMPALAMTDHGNVFGAYDFYKQAKAAGVKPIIGMEGYYTPGSRFDRAPFDFGDNLVDEDGEGGSSRGKAAYTHMTLLARTTEGMHNLFRISSMASLEGQYRKPRFDRDLLERYGTGLIATTGCPSGEVNMWLRAGKYDRARQAAADFQDIFGKGNFYAELMDHGLTIEQKTRPQLVQIAQELGIPLLATNDLHYTRKEDAEAHDALLCIQTGARLNETNRFKFNGDGYYLKSAEEMRALFPGDLAAACDNTLLVAEQCEVEFTEGADLMPRFPLPPGEDETSWFVKEVERGLHKRYPNGIPDHVRKQADYEVGIITQMGFPGYFLVVADFINWAKDNGIRVGPGRGSAAGSLAAYAMGITDLDPLQHGLIFERFLNPERVSMPDVDIDFDDRRRGEVIQYVSQKYGEERVSQIVTYGTIKAKAAIKDAARVLDRPYSVGDELTKLMPPDVMGKGIPLTGVFDPAHPRYKEAAEFRARYESDPGAAEVVDQARKLEGLKRQWGVHAAGVIIGRFPLIDSIPIMRREADGAIITQFDYPTCETLGLLKMDFLGLRNLTVIDDALRNIELNGKEPIDLDEISKDLTDKATYDLLARGDTLGVFQFDGGPMRSLLRLMRPDNFEDISAVGALYRPGPMGANSHTNYALRKNGQQEITPIHPELAESLEDILGGTYGLIVYQEQVMAIAQKVAGYSLGKADLLRRAMGKKKKSVLDAEFVGFEAGMKERGYSDAAIKTLWDILVPFADYAFNKAHSAAYGLVSYWTAYLKANYPAEYMAGLLTSVGDDKDRRPIYLAECRRMGIKVLPPDVNESSWDFTAVGTDIRFGLASVRNVGTNVVESIVRAREEKGAFKDFADFMRKIDTVACNKKVVESLAKAGAFDSLGHSRQGIAAIHAQAVDAAMSLKRKEAEGQFDLFGSFGGDGGGDDPFGGALDIAVPTADWSKSERLVFERDMLGLYVSDHPLHGVEHVLAANADTPIAEINAGGVEDGANVTIAGILTSVAPRTNKQGAPWAIATLEDLESGIEVLFFPKTWAEVSEKVVRDQIVVVKGRISRRDDQPSLFGSEVTIPELTEGPRGPVLVQMAAARCTPPVVERLREVLGSHPGTTEVHLKLVNGGRETVLRLDQGLRVRPSTALMGDIKALLGPTSVALL</sequence>
<dbReference type="GO" id="GO:0006260">
    <property type="term" value="P:DNA replication"/>
    <property type="evidence" value="ECO:0007669"/>
    <property type="project" value="UniProtKB-KW"/>
</dbReference>
<evidence type="ECO:0000256" key="1">
    <source>
        <dbReference type="ARBA" id="ARBA00004496"/>
    </source>
</evidence>
<dbReference type="Pfam" id="PF07733">
    <property type="entry name" value="DNA_pol3_alpha"/>
    <property type="match status" value="1"/>
</dbReference>
<evidence type="ECO:0000256" key="5">
    <source>
        <dbReference type="ARBA" id="ARBA00022679"/>
    </source>
</evidence>
<proteinExistence type="inferred from homology"/>
<comment type="similarity">
    <text evidence="2">Belongs to the DNA polymerase type-C family. DnaE subfamily.</text>
</comment>
<evidence type="ECO:0000256" key="2">
    <source>
        <dbReference type="ARBA" id="ARBA00009496"/>
    </source>
</evidence>
<evidence type="ECO:0000313" key="11">
    <source>
        <dbReference type="EMBL" id="SFP36675.1"/>
    </source>
</evidence>
<keyword evidence="5" id="KW-0808">Transferase</keyword>
<dbReference type="InterPro" id="IPR004805">
    <property type="entry name" value="DnaE2/DnaE/PolC"/>
</dbReference>
<evidence type="ECO:0000256" key="6">
    <source>
        <dbReference type="ARBA" id="ARBA00022695"/>
    </source>
</evidence>
<dbReference type="Gene3D" id="3.20.20.140">
    <property type="entry name" value="Metal-dependent hydrolases"/>
    <property type="match status" value="1"/>
</dbReference>
<dbReference type="CDD" id="cd12113">
    <property type="entry name" value="PHP_PolIIIA_DnaE3"/>
    <property type="match status" value="1"/>
</dbReference>
<dbReference type="PANTHER" id="PTHR32294:SF0">
    <property type="entry name" value="DNA POLYMERASE III SUBUNIT ALPHA"/>
    <property type="match status" value="1"/>
</dbReference>
<dbReference type="PANTHER" id="PTHR32294">
    <property type="entry name" value="DNA POLYMERASE III SUBUNIT ALPHA"/>
    <property type="match status" value="1"/>
</dbReference>
<dbReference type="GO" id="GO:0005737">
    <property type="term" value="C:cytoplasm"/>
    <property type="evidence" value="ECO:0007669"/>
    <property type="project" value="UniProtKB-SubCell"/>
</dbReference>
<dbReference type="SUPFAM" id="SSF89550">
    <property type="entry name" value="PHP domain-like"/>
    <property type="match status" value="1"/>
</dbReference>